<evidence type="ECO:0000313" key="3">
    <source>
        <dbReference type="EMBL" id="CAA7599978.1"/>
    </source>
</evidence>
<reference evidence="5" key="1">
    <citation type="submission" date="2014-11" db="EMBL/GenBank/DDBJ databases">
        <authorList>
            <person name="Hornung B.V."/>
        </authorList>
    </citation>
    <scope>NUCLEOTIDE SEQUENCE</scope>
    <source>
        <strain evidence="5">INE</strain>
    </source>
</reference>
<dbReference type="EMBL" id="LR746496">
    <property type="protein sequence ID" value="CAA7599929.1"/>
    <property type="molecule type" value="Genomic_DNA"/>
</dbReference>
<evidence type="ECO:0000256" key="1">
    <source>
        <dbReference type="SAM" id="MobiDB-lite"/>
    </source>
</evidence>
<proteinExistence type="predicted"/>
<feature type="region of interest" description="Disordered" evidence="1">
    <location>
        <begin position="1"/>
        <end position="51"/>
    </location>
</feature>
<dbReference type="AntiFam" id="ANF00275">
    <property type="entry name" value="Spurious translation from rRNA (DUF6467)"/>
</dbReference>
<reference evidence="3" key="2">
    <citation type="submission" date="2020-01" db="EMBL/GenBank/DDBJ databases">
        <authorList>
            <person name="Hornung B."/>
        </authorList>
    </citation>
    <scope>NUCLEOTIDE SEQUENCE</scope>
    <source>
        <strain evidence="3">PacBioINE</strain>
    </source>
</reference>
<evidence type="ECO:0000313" key="5">
    <source>
        <dbReference type="EMBL" id="CEJ07980.1"/>
    </source>
</evidence>
<evidence type="ECO:0000313" key="6">
    <source>
        <dbReference type="EMBL" id="CEJ07997.1"/>
    </source>
</evidence>
<evidence type="ECO:0008006" key="8">
    <source>
        <dbReference type="Google" id="ProtNLM"/>
    </source>
</evidence>
<sequence length="131" mass="13536">MTGAVASQSVTEAPKGSLSADGNRAKSVKAEGSLTATQTSGAGTKVGLSDPVVPSGRAIAQRIKATLGITGLSPPRVHIDGEVWHLDVGSSHPGAVVGPKGWAVRPLKRYVSWVQNVVRQFGPYPSQAQEI</sequence>
<dbReference type="Proteomes" id="UP001071230">
    <property type="component" value="Unassembled WGS sequence"/>
</dbReference>
<feature type="compositionally biased region" description="Polar residues" evidence="1">
    <location>
        <begin position="1"/>
        <end position="11"/>
    </location>
</feature>
<dbReference type="EMBL" id="LR746496">
    <property type="protein sequence ID" value="CAA7599978.1"/>
    <property type="molecule type" value="Genomic_DNA"/>
</dbReference>
<evidence type="ECO:0000313" key="4">
    <source>
        <dbReference type="EMBL" id="CAA7602516.1"/>
    </source>
</evidence>
<dbReference type="EMBL" id="LR746496">
    <property type="protein sequence ID" value="CAA7602516.1"/>
    <property type="molecule type" value="Genomic_DNA"/>
</dbReference>
<name>A0A8S0W1V3_9FIRM</name>
<organism evidence="3">
    <name type="scientific">Acididesulfobacillus acetoxydans</name>
    <dbReference type="NCBI Taxonomy" id="1561005"/>
    <lineage>
        <taxon>Bacteria</taxon>
        <taxon>Bacillati</taxon>
        <taxon>Bacillota</taxon>
        <taxon>Clostridia</taxon>
        <taxon>Eubacteriales</taxon>
        <taxon>Peptococcaceae</taxon>
        <taxon>Acididesulfobacillus</taxon>
    </lineage>
</organism>
<dbReference type="EMBL" id="CDGJ01000073">
    <property type="protein sequence ID" value="CEJ07980.1"/>
    <property type="molecule type" value="Genomic_DNA"/>
</dbReference>
<dbReference type="KEGG" id="aacx:DEACI_0626"/>
<dbReference type="KEGG" id="aacx:DEACI_3193"/>
<accession>A0A8S0W1V3</accession>
<evidence type="ECO:0000313" key="2">
    <source>
        <dbReference type="EMBL" id="CAA7599929.1"/>
    </source>
</evidence>
<keyword evidence="7" id="KW-1185">Reference proteome</keyword>
<dbReference type="EMBL" id="CDGJ01000077">
    <property type="protein sequence ID" value="CEJ07997.1"/>
    <property type="molecule type" value="Genomic_DNA"/>
</dbReference>
<evidence type="ECO:0000313" key="7">
    <source>
        <dbReference type="Proteomes" id="UP001071230"/>
    </source>
</evidence>
<dbReference type="Proteomes" id="UP000836597">
    <property type="component" value="Chromosome"/>
</dbReference>
<protein>
    <recommendedName>
        <fullName evidence="8">RNAase</fullName>
    </recommendedName>
</protein>
<dbReference type="AlphaFoldDB" id="A0A8S0W1V3"/>
<gene>
    <name evidence="2" type="ORF">DEACI_0567</name>
    <name evidence="3" type="ORF">DEACI_0626</name>
    <name evidence="5" type="ORF">DEACI_2455</name>
    <name evidence="6" type="ORF">DEACI_2472</name>
    <name evidence="4" type="ORF">DEACI_3193</name>
</gene>
<dbReference type="KEGG" id="aacx:DEACI_0567"/>